<dbReference type="PANTHER" id="PTHR12040">
    <property type="entry name" value="ANTI-SILENCING PROTEIN 1"/>
    <property type="match status" value="1"/>
</dbReference>
<keyword evidence="3" id="KW-0156">Chromatin regulator</keyword>
<dbReference type="GO" id="GO:0042393">
    <property type="term" value="F:histone binding"/>
    <property type="evidence" value="ECO:0007669"/>
    <property type="project" value="TreeGrafter"/>
</dbReference>
<dbReference type="Gene3D" id="2.60.40.1490">
    <property type="entry name" value="Histone chaperone ASF1-like"/>
    <property type="match status" value="1"/>
</dbReference>
<dbReference type="GO" id="GO:0032991">
    <property type="term" value="C:protein-containing complex"/>
    <property type="evidence" value="ECO:0007669"/>
    <property type="project" value="Ensembl"/>
</dbReference>
<proteinExistence type="inferred from homology"/>
<dbReference type="GeneTree" id="ENSGT00390000004692"/>
<evidence type="ECO:0000256" key="2">
    <source>
        <dbReference type="ARBA" id="ARBA00006051"/>
    </source>
</evidence>
<evidence type="ECO:0000256" key="6">
    <source>
        <dbReference type="ARBA" id="ARBA00023186"/>
    </source>
</evidence>
<dbReference type="InterPro" id="IPR006818">
    <property type="entry name" value="ASF1-like"/>
</dbReference>
<evidence type="ECO:0000256" key="5">
    <source>
        <dbReference type="ARBA" id="ARBA00023163"/>
    </source>
</evidence>
<evidence type="ECO:0000256" key="3">
    <source>
        <dbReference type="ARBA" id="ARBA00022853"/>
    </source>
</evidence>
<organism evidence="9 10">
    <name type="scientific">Sphenodon punctatus</name>
    <name type="common">Tuatara</name>
    <name type="synonym">Hatteria punctata</name>
    <dbReference type="NCBI Taxonomy" id="8508"/>
    <lineage>
        <taxon>Eukaryota</taxon>
        <taxon>Metazoa</taxon>
        <taxon>Chordata</taxon>
        <taxon>Craniata</taxon>
        <taxon>Vertebrata</taxon>
        <taxon>Euteleostomi</taxon>
        <taxon>Lepidosauria</taxon>
        <taxon>Sphenodontia</taxon>
        <taxon>Sphenodontidae</taxon>
        <taxon>Sphenodon</taxon>
    </lineage>
</organism>
<dbReference type="Proteomes" id="UP000694392">
    <property type="component" value="Unplaced"/>
</dbReference>
<name>A0A8D0L6P7_SPHPU</name>
<dbReference type="InterPro" id="IPR036747">
    <property type="entry name" value="ASF1-like_sf"/>
</dbReference>
<dbReference type="PANTHER" id="PTHR12040:SF22">
    <property type="entry name" value="HISTONE CHAPERONE ASF1B"/>
    <property type="match status" value="1"/>
</dbReference>
<feature type="region of interest" description="Disordered" evidence="8">
    <location>
        <begin position="94"/>
        <end position="138"/>
    </location>
</feature>
<dbReference type="AlphaFoldDB" id="A0A8D0L6P7"/>
<protein>
    <submittedName>
        <fullName evidence="9">Anti-silencing function 1B histone chaperone</fullName>
    </submittedName>
</protein>
<keyword evidence="4" id="KW-0805">Transcription regulation</keyword>
<dbReference type="GO" id="GO:0140713">
    <property type="term" value="F:histone chaperone activity"/>
    <property type="evidence" value="ECO:0007669"/>
    <property type="project" value="Ensembl"/>
</dbReference>
<evidence type="ECO:0000313" key="9">
    <source>
        <dbReference type="Ensembl" id="ENSSPUP00000011571.1"/>
    </source>
</evidence>
<reference evidence="9" key="1">
    <citation type="submission" date="2025-08" db="UniProtKB">
        <authorList>
            <consortium name="Ensembl"/>
        </authorList>
    </citation>
    <scope>IDENTIFICATION</scope>
</reference>
<keyword evidence="5" id="KW-0804">Transcription</keyword>
<evidence type="ECO:0000256" key="7">
    <source>
        <dbReference type="ARBA" id="ARBA00023242"/>
    </source>
</evidence>
<keyword evidence="10" id="KW-1185">Reference proteome</keyword>
<dbReference type="GO" id="GO:0000785">
    <property type="term" value="C:chromatin"/>
    <property type="evidence" value="ECO:0007669"/>
    <property type="project" value="Ensembl"/>
</dbReference>
<dbReference type="Pfam" id="PF04729">
    <property type="entry name" value="ASF1_hist_chap"/>
    <property type="match status" value="1"/>
</dbReference>
<dbReference type="GO" id="GO:0006335">
    <property type="term" value="P:DNA replication-dependent chromatin assembly"/>
    <property type="evidence" value="ECO:0007669"/>
    <property type="project" value="TreeGrafter"/>
</dbReference>
<comment type="similarity">
    <text evidence="2">Belongs to the ASF1 family.</text>
</comment>
<accession>A0A8D0L6P7</accession>
<evidence type="ECO:0000313" key="10">
    <source>
        <dbReference type="Proteomes" id="UP000694392"/>
    </source>
</evidence>
<evidence type="ECO:0000256" key="8">
    <source>
        <dbReference type="SAM" id="MobiDB-lite"/>
    </source>
</evidence>
<sequence length="138" mass="15098">MARVSVLGMAVLENPGPFNCPLRFHVQFECREALPHDLEWKIIYVGSAESEEYDQVLESVPSLLGHPDFSQLQQNILASNPCVTRFYINWDGPSDQSEDIENVDPALGSVPPPPPACTPPKGAAPALGHLPENSMDCM</sequence>
<evidence type="ECO:0000256" key="1">
    <source>
        <dbReference type="ARBA" id="ARBA00004123"/>
    </source>
</evidence>
<gene>
    <name evidence="9" type="primary">ASF1B</name>
</gene>
<dbReference type="OMA" id="QFECREA"/>
<dbReference type="Ensembl" id="ENSSPUT00000012347.1">
    <property type="protein sequence ID" value="ENSSPUP00000011571.1"/>
    <property type="gene ID" value="ENSSPUG00000008890.1"/>
</dbReference>
<dbReference type="SUPFAM" id="SSF101546">
    <property type="entry name" value="ASF1-like"/>
    <property type="match status" value="1"/>
</dbReference>
<evidence type="ECO:0000256" key="4">
    <source>
        <dbReference type="ARBA" id="ARBA00023015"/>
    </source>
</evidence>
<reference evidence="9" key="2">
    <citation type="submission" date="2025-09" db="UniProtKB">
        <authorList>
            <consortium name="Ensembl"/>
        </authorList>
    </citation>
    <scope>IDENTIFICATION</scope>
</reference>
<keyword evidence="7" id="KW-0539">Nucleus</keyword>
<comment type="subcellular location">
    <subcellularLocation>
        <location evidence="1">Nucleus</location>
    </subcellularLocation>
</comment>
<dbReference type="GO" id="GO:0005654">
    <property type="term" value="C:nucleoplasm"/>
    <property type="evidence" value="ECO:0007669"/>
    <property type="project" value="Ensembl"/>
</dbReference>
<keyword evidence="6" id="KW-0143">Chaperone</keyword>
<dbReference type="GO" id="GO:0006334">
    <property type="term" value="P:nucleosome assembly"/>
    <property type="evidence" value="ECO:0007669"/>
    <property type="project" value="Ensembl"/>
</dbReference>